<dbReference type="InterPro" id="IPR042197">
    <property type="entry name" value="Apaf_helical"/>
</dbReference>
<dbReference type="GO" id="GO:0006952">
    <property type="term" value="P:defense response"/>
    <property type="evidence" value="ECO:0007669"/>
    <property type="project" value="InterPro"/>
</dbReference>
<evidence type="ECO:0000259" key="4">
    <source>
        <dbReference type="Pfam" id="PF23282"/>
    </source>
</evidence>
<evidence type="ECO:0000256" key="2">
    <source>
        <dbReference type="ARBA" id="ARBA00022737"/>
    </source>
</evidence>
<dbReference type="SUPFAM" id="SSF52540">
    <property type="entry name" value="P-loop containing nucleoside triphosphate hydrolases"/>
    <property type="match status" value="1"/>
</dbReference>
<dbReference type="AlphaFoldDB" id="A0A5D2JBH7"/>
<dbReference type="InterPro" id="IPR032675">
    <property type="entry name" value="LRR_dom_sf"/>
</dbReference>
<gene>
    <name evidence="5" type="ORF">ES332_D10G292300v1</name>
</gene>
<keyword evidence="2" id="KW-0677">Repeat</keyword>
<dbReference type="InterPro" id="IPR058192">
    <property type="entry name" value="WHD_ROQ1-like"/>
</dbReference>
<keyword evidence="6" id="KW-1185">Reference proteome</keyword>
<name>A0A5D2JBH7_GOSTO</name>
<dbReference type="Proteomes" id="UP000322667">
    <property type="component" value="Chromosome D10"/>
</dbReference>
<evidence type="ECO:0000259" key="3">
    <source>
        <dbReference type="Pfam" id="PF00931"/>
    </source>
</evidence>
<dbReference type="InterPro" id="IPR027417">
    <property type="entry name" value="P-loop_NTPase"/>
</dbReference>
<dbReference type="PANTHER" id="PTHR11017">
    <property type="entry name" value="LEUCINE-RICH REPEAT-CONTAINING PROTEIN"/>
    <property type="match status" value="1"/>
</dbReference>
<dbReference type="InterPro" id="IPR044974">
    <property type="entry name" value="Disease_R_plants"/>
</dbReference>
<feature type="domain" description="Disease resistance protein Roq1-like winged-helix" evidence="4">
    <location>
        <begin position="228"/>
        <end position="297"/>
    </location>
</feature>
<proteinExistence type="predicted"/>
<dbReference type="PANTHER" id="PTHR11017:SF479">
    <property type="entry name" value="DISEASE RESISTANCE PROTEIN (TIR-NBS-LRR CLASS) FAMILY"/>
    <property type="match status" value="1"/>
</dbReference>
<dbReference type="EMBL" id="CM017632">
    <property type="protein sequence ID" value="TYH51659.1"/>
    <property type="molecule type" value="Genomic_DNA"/>
</dbReference>
<keyword evidence="1" id="KW-0433">Leucine-rich repeat</keyword>
<sequence length="633" mass="72186">MILGLIEQVDVRVIGLWGMGGIGKTTLADAVYKEVFPKYECRLFLQNISEKIKKQGNESLRNELLSKLLNEKEICIDTPSIGYPYQERVNNKKSTSCPDVSDPDQIDFMGVTYFGPGSKIIVTSRDRQVLKNQRAHRIYKVKELNENDSLQLFSTFAFKLLNPAVDFRDLSCKFVEYVQGSPLALKVLGSELYTKSKKEWEGKVNKLKQCAELKISHILKSSLDELDEEENNIFLDLACLFKGQAMDYVEKVPSNCYKGATCGISKLVDKCLLENKYGCVFMHDMVEEMGKDIVMRKSECPGKRSRLWSCEDMEEVFKYDKVTEFFKGIKLDVTQTGNQQFCATGFEKMHKLRYINIRYFAHTLWEPPPQYANKVDSISLPFKTLSSFNSKNLVVLILRRGNVEQLWNEDDRMDLVNLRQIDVSGNLSGAINLELLDCSLCKSLVELPCLNHLASLHHDKLHLEGCYRLKKFPQVPRHFCSLGLEITEIEEVPDSIEHLHKLQRLSLSKSEVKKVSINISKLELLGELILSNCPMIKFPEIPKSLTKLNLSRTQIEEVSLPFDSLCNLQDLNISGSAVKNVSIKLDSLRKLNLCECSMIKFPEIPRSLIELNLSGSQIEEVSLPSTLYVIFRS</sequence>
<feature type="domain" description="NB-ARC" evidence="3">
    <location>
        <begin position="5"/>
        <end position="159"/>
    </location>
</feature>
<dbReference type="GO" id="GO:0043531">
    <property type="term" value="F:ADP binding"/>
    <property type="evidence" value="ECO:0007669"/>
    <property type="project" value="InterPro"/>
</dbReference>
<accession>A0A5D2JBH7</accession>
<dbReference type="Pfam" id="PF23282">
    <property type="entry name" value="WHD_ROQ1"/>
    <property type="match status" value="1"/>
</dbReference>
<dbReference type="PRINTS" id="PR00364">
    <property type="entry name" value="DISEASERSIST"/>
</dbReference>
<dbReference type="Gene3D" id="1.10.8.430">
    <property type="entry name" value="Helical domain of apoptotic protease-activating factors"/>
    <property type="match status" value="1"/>
</dbReference>
<dbReference type="InterPro" id="IPR036390">
    <property type="entry name" value="WH_DNA-bd_sf"/>
</dbReference>
<protein>
    <submittedName>
        <fullName evidence="5">Uncharacterized protein</fullName>
    </submittedName>
</protein>
<organism evidence="5 6">
    <name type="scientific">Gossypium tomentosum</name>
    <name type="common">Hawaiian cotton</name>
    <name type="synonym">Gossypium sandvicense</name>
    <dbReference type="NCBI Taxonomy" id="34277"/>
    <lineage>
        <taxon>Eukaryota</taxon>
        <taxon>Viridiplantae</taxon>
        <taxon>Streptophyta</taxon>
        <taxon>Embryophyta</taxon>
        <taxon>Tracheophyta</taxon>
        <taxon>Spermatophyta</taxon>
        <taxon>Magnoliopsida</taxon>
        <taxon>eudicotyledons</taxon>
        <taxon>Gunneridae</taxon>
        <taxon>Pentapetalae</taxon>
        <taxon>rosids</taxon>
        <taxon>malvids</taxon>
        <taxon>Malvales</taxon>
        <taxon>Malvaceae</taxon>
        <taxon>Malvoideae</taxon>
        <taxon>Gossypium</taxon>
    </lineage>
</organism>
<reference evidence="5 6" key="1">
    <citation type="submission" date="2019-07" db="EMBL/GenBank/DDBJ databases">
        <title>WGS assembly of Gossypium tomentosum.</title>
        <authorList>
            <person name="Chen Z.J."/>
            <person name="Sreedasyam A."/>
            <person name="Ando A."/>
            <person name="Song Q."/>
            <person name="De L."/>
            <person name="Hulse-Kemp A."/>
            <person name="Ding M."/>
            <person name="Ye W."/>
            <person name="Kirkbride R."/>
            <person name="Jenkins J."/>
            <person name="Plott C."/>
            <person name="Lovell J."/>
            <person name="Lin Y.-M."/>
            <person name="Vaughn R."/>
            <person name="Liu B."/>
            <person name="Li W."/>
            <person name="Simpson S."/>
            <person name="Scheffler B."/>
            <person name="Saski C."/>
            <person name="Grover C."/>
            <person name="Hu G."/>
            <person name="Conover J."/>
            <person name="Carlson J."/>
            <person name="Shu S."/>
            <person name="Boston L."/>
            <person name="Williams M."/>
            <person name="Peterson D."/>
            <person name="Mcgee K."/>
            <person name="Jones D."/>
            <person name="Wendel J."/>
            <person name="Stelly D."/>
            <person name="Grimwood J."/>
            <person name="Schmutz J."/>
        </authorList>
    </citation>
    <scope>NUCLEOTIDE SEQUENCE [LARGE SCALE GENOMIC DNA]</scope>
    <source>
        <strain evidence="5">7179.01</strain>
    </source>
</reference>
<dbReference type="Pfam" id="PF00931">
    <property type="entry name" value="NB-ARC"/>
    <property type="match status" value="1"/>
</dbReference>
<dbReference type="Gene3D" id="3.80.10.10">
    <property type="entry name" value="Ribonuclease Inhibitor"/>
    <property type="match status" value="2"/>
</dbReference>
<dbReference type="SUPFAM" id="SSF52058">
    <property type="entry name" value="L domain-like"/>
    <property type="match status" value="1"/>
</dbReference>
<dbReference type="Gene3D" id="3.40.50.300">
    <property type="entry name" value="P-loop containing nucleotide triphosphate hydrolases"/>
    <property type="match status" value="1"/>
</dbReference>
<dbReference type="InterPro" id="IPR002182">
    <property type="entry name" value="NB-ARC"/>
</dbReference>
<evidence type="ECO:0000256" key="1">
    <source>
        <dbReference type="ARBA" id="ARBA00022614"/>
    </source>
</evidence>
<dbReference type="SUPFAM" id="SSF46785">
    <property type="entry name" value="Winged helix' DNA-binding domain"/>
    <property type="match status" value="1"/>
</dbReference>
<evidence type="ECO:0000313" key="5">
    <source>
        <dbReference type="EMBL" id="TYH51659.1"/>
    </source>
</evidence>
<evidence type="ECO:0000313" key="6">
    <source>
        <dbReference type="Proteomes" id="UP000322667"/>
    </source>
</evidence>